<dbReference type="GO" id="GO:0070819">
    <property type="term" value="F:menaquinone-dependent protoporphyrinogen oxidase activity"/>
    <property type="evidence" value="ECO:0007669"/>
    <property type="project" value="TreeGrafter"/>
</dbReference>
<dbReference type="InterPro" id="IPR052200">
    <property type="entry name" value="Protoporphyrinogen_IX_DH"/>
</dbReference>
<dbReference type="KEGG" id="apn:Asphe3_34390"/>
<gene>
    <name evidence="2" type="ordered locus">Asphe3_34390</name>
</gene>
<accession>F0M4J5</accession>
<dbReference type="InterPro" id="IPR029039">
    <property type="entry name" value="Flavoprotein-like_sf"/>
</dbReference>
<dbReference type="Proteomes" id="UP000008639">
    <property type="component" value="Chromosome"/>
</dbReference>
<dbReference type="eggNOG" id="COG4635">
    <property type="taxonomic scope" value="Bacteria"/>
</dbReference>
<dbReference type="EMBL" id="CP002379">
    <property type="protein sequence ID" value="ADX74542.1"/>
    <property type="molecule type" value="Genomic_DNA"/>
</dbReference>
<dbReference type="InterPro" id="IPR026816">
    <property type="entry name" value="Flavodoxin_dom"/>
</dbReference>
<dbReference type="STRING" id="930171.Asphe3_34390"/>
<dbReference type="Gene3D" id="3.40.50.360">
    <property type="match status" value="1"/>
</dbReference>
<evidence type="ECO:0000259" key="1">
    <source>
        <dbReference type="Pfam" id="PF12724"/>
    </source>
</evidence>
<proteinExistence type="predicted"/>
<dbReference type="AlphaFoldDB" id="F0M4J5"/>
<dbReference type="GO" id="GO:0010181">
    <property type="term" value="F:FMN binding"/>
    <property type="evidence" value="ECO:0007669"/>
    <property type="project" value="TreeGrafter"/>
</dbReference>
<reference evidence="2 3" key="1">
    <citation type="journal article" date="2011" name="Stand. Genomic Sci.">
        <title>Complete genome sequence of Arthrobacter phenanthrenivorans type strain (Sphe3).</title>
        <authorList>
            <person name="Kallimanis A."/>
            <person name="Labutti K.M."/>
            <person name="Lapidus A."/>
            <person name="Clum A."/>
            <person name="Lykidis A."/>
            <person name="Mavromatis K."/>
            <person name="Pagani I."/>
            <person name="Liolios K."/>
            <person name="Ivanova N."/>
            <person name="Goodwin L."/>
            <person name="Pitluck S."/>
            <person name="Chen A."/>
            <person name="Palaniappan K."/>
            <person name="Markowitz V."/>
            <person name="Bristow J."/>
            <person name="Velentzas A.D."/>
            <person name="Perisynakis A."/>
            <person name="Ouzounis C.C."/>
            <person name="Kyrpides N.C."/>
            <person name="Koukkou A.I."/>
            <person name="Drainas C."/>
        </authorList>
    </citation>
    <scope>NUCLEOTIDE SEQUENCE [LARGE SCALE GENOMIC DNA]</scope>
    <source>
        <strain evidence="3">DSM 18606 / JCM 16027 / LMG 23796 / Sphe3</strain>
    </source>
</reference>
<dbReference type="PANTHER" id="PTHR38030">
    <property type="entry name" value="PROTOPORPHYRINOGEN IX DEHYDROGENASE [MENAQUINONE]"/>
    <property type="match status" value="1"/>
</dbReference>
<dbReference type="GO" id="GO:0006783">
    <property type="term" value="P:heme biosynthetic process"/>
    <property type="evidence" value="ECO:0007669"/>
    <property type="project" value="TreeGrafter"/>
</dbReference>
<organism evidence="2 3">
    <name type="scientific">Pseudarthrobacter phenanthrenivorans (strain DSM 18606 / JCM 16027 / LMG 23796 / Sphe3)</name>
    <name type="common">Arthrobacter phenanthrenivorans</name>
    <dbReference type="NCBI Taxonomy" id="930171"/>
    <lineage>
        <taxon>Bacteria</taxon>
        <taxon>Bacillati</taxon>
        <taxon>Actinomycetota</taxon>
        <taxon>Actinomycetes</taxon>
        <taxon>Micrococcales</taxon>
        <taxon>Micrococcaceae</taxon>
        <taxon>Pseudarthrobacter</taxon>
    </lineage>
</organism>
<evidence type="ECO:0000313" key="2">
    <source>
        <dbReference type="EMBL" id="ADX74542.1"/>
    </source>
</evidence>
<dbReference type="PANTHER" id="PTHR38030:SF2">
    <property type="entry name" value="PROTOPORPHYRINOGEN IX DEHYDROGENASE [QUINONE]"/>
    <property type="match status" value="1"/>
</dbReference>
<dbReference type="Pfam" id="PF12724">
    <property type="entry name" value="Flavodoxin_5"/>
    <property type="match status" value="1"/>
</dbReference>
<sequence length="225" mass="24869">MFRAVPSVTPFQGRLRIRDVRPYGLVPRIGRLAGAGVPQCKEPYMAVVYIPYGTSEGQSGKIAEFIADVIHAHGHKAQTADIRRAGNFIPDWFDAVIVGASIHSGRHEEYVTEFVQKNKDILESVPSAFFSVSLSAHGDTEGAEGYVKKFEEETGWHPAQVGLFGGALLYTQYGFIKRLMMKKIAGSNGSLDTDTSQDYVYTEWDGVKQFTEDFLDRATTPGEVL</sequence>
<dbReference type="SUPFAM" id="SSF52218">
    <property type="entry name" value="Flavoproteins"/>
    <property type="match status" value="1"/>
</dbReference>
<protein>
    <submittedName>
        <fullName evidence="2">Flavodoxin</fullName>
    </submittedName>
</protein>
<evidence type="ECO:0000313" key="3">
    <source>
        <dbReference type="Proteomes" id="UP000008639"/>
    </source>
</evidence>
<name>F0M4J5_PSEPM</name>
<dbReference type="HOGENOM" id="CLU_094839_0_0_11"/>
<feature type="domain" description="Flavodoxin" evidence="1">
    <location>
        <begin position="50"/>
        <end position="187"/>
    </location>
</feature>